<evidence type="ECO:0000259" key="14">
    <source>
        <dbReference type="PROSITE" id="PS50157"/>
    </source>
</evidence>
<dbReference type="PANTHER" id="PTHR24394:SF48">
    <property type="entry name" value="ZINC FINGER PROTEIN 771"/>
    <property type="match status" value="1"/>
</dbReference>
<dbReference type="AlphaFoldDB" id="A0AAN9Z1F4"/>
<dbReference type="InterPro" id="IPR013087">
    <property type="entry name" value="Znf_C2H2_type"/>
</dbReference>
<evidence type="ECO:0000256" key="12">
    <source>
        <dbReference type="PROSITE-ProRule" id="PRU01263"/>
    </source>
</evidence>
<feature type="domain" description="C2H2-type" evidence="14">
    <location>
        <begin position="345"/>
        <end position="372"/>
    </location>
</feature>
<dbReference type="InterPro" id="IPR036236">
    <property type="entry name" value="Znf_C2H2_sf"/>
</dbReference>
<feature type="domain" description="C2H2-type" evidence="14">
    <location>
        <begin position="289"/>
        <end position="316"/>
    </location>
</feature>
<feature type="domain" description="C2H2-type" evidence="14">
    <location>
        <begin position="376"/>
        <end position="403"/>
    </location>
</feature>
<dbReference type="FunFam" id="3.30.160.60:FF:000145">
    <property type="entry name" value="Zinc finger protein 574"/>
    <property type="match status" value="1"/>
</dbReference>
<dbReference type="Gene3D" id="3.40.1800.20">
    <property type="match status" value="1"/>
</dbReference>
<evidence type="ECO:0000256" key="3">
    <source>
        <dbReference type="ARBA" id="ARBA00022723"/>
    </source>
</evidence>
<feature type="compositionally biased region" description="Polar residues" evidence="13">
    <location>
        <begin position="89"/>
        <end position="98"/>
    </location>
</feature>
<dbReference type="FunFam" id="3.30.160.60:FF:000322">
    <property type="entry name" value="GDNF-inducible zinc finger protein 1"/>
    <property type="match status" value="2"/>
</dbReference>
<evidence type="ECO:0000256" key="11">
    <source>
        <dbReference type="PROSITE-ProRule" id="PRU00042"/>
    </source>
</evidence>
<keyword evidence="3 12" id="KW-0479">Metal-binding</keyword>
<evidence type="ECO:0000256" key="7">
    <source>
        <dbReference type="ARBA" id="ARBA00023015"/>
    </source>
</evidence>
<dbReference type="PROSITE" id="PS50157">
    <property type="entry name" value="ZINC_FINGER_C2H2_2"/>
    <property type="match status" value="9"/>
</dbReference>
<dbReference type="PROSITE" id="PS51915">
    <property type="entry name" value="ZAD"/>
    <property type="match status" value="1"/>
</dbReference>
<organism evidence="16 17">
    <name type="scientific">Gryllus longicercus</name>
    <dbReference type="NCBI Taxonomy" id="2509291"/>
    <lineage>
        <taxon>Eukaryota</taxon>
        <taxon>Metazoa</taxon>
        <taxon>Ecdysozoa</taxon>
        <taxon>Arthropoda</taxon>
        <taxon>Hexapoda</taxon>
        <taxon>Insecta</taxon>
        <taxon>Pterygota</taxon>
        <taxon>Neoptera</taxon>
        <taxon>Polyneoptera</taxon>
        <taxon>Orthoptera</taxon>
        <taxon>Ensifera</taxon>
        <taxon>Gryllidea</taxon>
        <taxon>Grylloidea</taxon>
        <taxon>Gryllidae</taxon>
        <taxon>Gryllinae</taxon>
        <taxon>Gryllus</taxon>
    </lineage>
</organism>
<evidence type="ECO:0000313" key="17">
    <source>
        <dbReference type="Proteomes" id="UP001378592"/>
    </source>
</evidence>
<feature type="domain" description="C2H2-type" evidence="14">
    <location>
        <begin position="432"/>
        <end position="459"/>
    </location>
</feature>
<evidence type="ECO:0000313" key="16">
    <source>
        <dbReference type="EMBL" id="KAK7864418.1"/>
    </source>
</evidence>
<gene>
    <name evidence="16" type="ORF">R5R35_000459</name>
</gene>
<dbReference type="GO" id="GO:0008270">
    <property type="term" value="F:zinc ion binding"/>
    <property type="evidence" value="ECO:0007669"/>
    <property type="project" value="UniProtKB-UniRule"/>
</dbReference>
<comment type="similarity">
    <text evidence="2">Belongs to the krueppel C2H2-type zinc-finger protein family.</text>
</comment>
<feature type="compositionally biased region" description="Polar residues" evidence="13">
    <location>
        <begin position="134"/>
        <end position="143"/>
    </location>
</feature>
<feature type="compositionally biased region" description="Acidic residues" evidence="13">
    <location>
        <begin position="117"/>
        <end position="129"/>
    </location>
</feature>
<keyword evidence="5 11" id="KW-0863">Zinc-finger</keyword>
<keyword evidence="6 12" id="KW-0862">Zinc</keyword>
<feature type="domain" description="C2H2-type" evidence="14">
    <location>
        <begin position="404"/>
        <end position="431"/>
    </location>
</feature>
<reference evidence="16 17" key="1">
    <citation type="submission" date="2024-03" db="EMBL/GenBank/DDBJ databases">
        <title>The genome assembly and annotation of the cricket Gryllus longicercus Weissman &amp; Gray.</title>
        <authorList>
            <person name="Szrajer S."/>
            <person name="Gray D."/>
            <person name="Ylla G."/>
        </authorList>
    </citation>
    <scope>NUCLEOTIDE SEQUENCE [LARGE SCALE GENOMIC DNA]</scope>
    <source>
        <strain evidence="16">DAG 2021-001</strain>
        <tissue evidence="16">Whole body minus gut</tissue>
    </source>
</reference>
<evidence type="ECO:0000256" key="4">
    <source>
        <dbReference type="ARBA" id="ARBA00022737"/>
    </source>
</evidence>
<dbReference type="Gene3D" id="3.30.160.60">
    <property type="entry name" value="Classic Zinc Finger"/>
    <property type="match status" value="9"/>
</dbReference>
<feature type="binding site" evidence="12">
    <location>
        <position position="56"/>
    </location>
    <ligand>
        <name>Zn(2+)</name>
        <dbReference type="ChEBI" id="CHEBI:29105"/>
    </ligand>
</feature>
<feature type="region of interest" description="Disordered" evidence="13">
    <location>
        <begin position="86"/>
        <end position="163"/>
    </location>
</feature>
<proteinExistence type="inferred from homology"/>
<keyword evidence="9" id="KW-0804">Transcription</keyword>
<evidence type="ECO:0000256" key="2">
    <source>
        <dbReference type="ARBA" id="ARBA00006991"/>
    </source>
</evidence>
<dbReference type="Pfam" id="PF00096">
    <property type="entry name" value="zf-C2H2"/>
    <property type="match status" value="7"/>
</dbReference>
<feature type="domain" description="C2H2-type" evidence="14">
    <location>
        <begin position="488"/>
        <end position="515"/>
    </location>
</feature>
<keyword evidence="10" id="KW-0539">Nucleus</keyword>
<evidence type="ECO:0000256" key="1">
    <source>
        <dbReference type="ARBA" id="ARBA00004123"/>
    </source>
</evidence>
<feature type="domain" description="C2H2-type" evidence="14">
    <location>
        <begin position="317"/>
        <end position="344"/>
    </location>
</feature>
<evidence type="ECO:0000256" key="6">
    <source>
        <dbReference type="ARBA" id="ARBA00022833"/>
    </source>
</evidence>
<protein>
    <recommendedName>
        <fullName evidence="18">Zinc finger protein</fullName>
    </recommendedName>
</protein>
<comment type="subcellular location">
    <subcellularLocation>
        <location evidence="1">Nucleus</location>
    </subcellularLocation>
</comment>
<dbReference type="SMART" id="SM00868">
    <property type="entry name" value="zf-AD"/>
    <property type="match status" value="1"/>
</dbReference>
<dbReference type="InterPro" id="IPR012934">
    <property type="entry name" value="Znf_AD"/>
</dbReference>
<feature type="domain" description="C2H2-type" evidence="14">
    <location>
        <begin position="460"/>
        <end position="487"/>
    </location>
</feature>
<evidence type="ECO:0000256" key="9">
    <source>
        <dbReference type="ARBA" id="ARBA00023163"/>
    </source>
</evidence>
<dbReference type="FunFam" id="3.30.160.60:FF:000624">
    <property type="entry name" value="zinc finger protein 697"/>
    <property type="match status" value="1"/>
</dbReference>
<dbReference type="EMBL" id="JAZDUA010000203">
    <property type="protein sequence ID" value="KAK7864418.1"/>
    <property type="molecule type" value="Genomic_DNA"/>
</dbReference>
<feature type="compositionally biased region" description="Basic and acidic residues" evidence="13">
    <location>
        <begin position="201"/>
        <end position="213"/>
    </location>
</feature>
<name>A0AAN9Z1F4_9ORTH</name>
<dbReference type="GO" id="GO:0003677">
    <property type="term" value="F:DNA binding"/>
    <property type="evidence" value="ECO:0007669"/>
    <property type="project" value="UniProtKB-KW"/>
</dbReference>
<keyword evidence="7" id="KW-0805">Transcription regulation</keyword>
<keyword evidence="8" id="KW-0238">DNA-binding</keyword>
<feature type="binding site" evidence="12">
    <location>
        <position position="7"/>
    </location>
    <ligand>
        <name>Zn(2+)</name>
        <dbReference type="ChEBI" id="CHEBI:29105"/>
    </ligand>
</feature>
<evidence type="ECO:0000256" key="8">
    <source>
        <dbReference type="ARBA" id="ARBA00023125"/>
    </source>
</evidence>
<evidence type="ECO:0008006" key="18">
    <source>
        <dbReference type="Google" id="ProtNLM"/>
    </source>
</evidence>
<dbReference type="SUPFAM" id="SSF57667">
    <property type="entry name" value="beta-beta-alpha zinc fingers"/>
    <property type="match status" value="5"/>
</dbReference>
<evidence type="ECO:0000256" key="5">
    <source>
        <dbReference type="ARBA" id="ARBA00022771"/>
    </source>
</evidence>
<feature type="region of interest" description="Disordered" evidence="13">
    <location>
        <begin position="582"/>
        <end position="606"/>
    </location>
</feature>
<dbReference type="SUPFAM" id="SSF57716">
    <property type="entry name" value="Glucocorticoid receptor-like (DNA-binding domain)"/>
    <property type="match status" value="1"/>
</dbReference>
<feature type="binding site" evidence="12">
    <location>
        <position position="10"/>
    </location>
    <ligand>
        <name>Zn(2+)</name>
        <dbReference type="ChEBI" id="CHEBI:29105"/>
    </ligand>
</feature>
<feature type="domain" description="ZAD" evidence="15">
    <location>
        <begin position="5"/>
        <end position="80"/>
    </location>
</feature>
<dbReference type="PROSITE" id="PS00028">
    <property type="entry name" value="ZINC_FINGER_C2H2_1"/>
    <property type="match status" value="10"/>
</dbReference>
<evidence type="ECO:0000256" key="10">
    <source>
        <dbReference type="ARBA" id="ARBA00023242"/>
    </source>
</evidence>
<dbReference type="Proteomes" id="UP001378592">
    <property type="component" value="Unassembled WGS sequence"/>
</dbReference>
<dbReference type="GO" id="GO:0000981">
    <property type="term" value="F:DNA-binding transcription factor activity, RNA polymerase II-specific"/>
    <property type="evidence" value="ECO:0007669"/>
    <property type="project" value="TreeGrafter"/>
</dbReference>
<dbReference type="PANTHER" id="PTHR24394">
    <property type="entry name" value="ZINC FINGER PROTEIN"/>
    <property type="match status" value="1"/>
</dbReference>
<keyword evidence="4" id="KW-0677">Repeat</keyword>
<evidence type="ECO:0000256" key="13">
    <source>
        <dbReference type="SAM" id="MobiDB-lite"/>
    </source>
</evidence>
<dbReference type="GO" id="GO:0005634">
    <property type="term" value="C:nucleus"/>
    <property type="evidence" value="ECO:0007669"/>
    <property type="project" value="UniProtKB-SubCell"/>
</dbReference>
<dbReference type="SMART" id="SM00355">
    <property type="entry name" value="ZnF_C2H2"/>
    <property type="match status" value="10"/>
</dbReference>
<dbReference type="FunFam" id="3.30.160.60:FF:001480">
    <property type="entry name" value="Si:cabz01071911.3"/>
    <property type="match status" value="1"/>
</dbReference>
<feature type="binding site" evidence="12">
    <location>
        <position position="53"/>
    </location>
    <ligand>
        <name>Zn(2+)</name>
        <dbReference type="ChEBI" id="CHEBI:29105"/>
    </ligand>
</feature>
<accession>A0AAN9Z1F4</accession>
<comment type="caution">
    <text evidence="16">The sequence shown here is derived from an EMBL/GenBank/DDBJ whole genome shotgun (WGS) entry which is preliminary data.</text>
</comment>
<feature type="region of interest" description="Disordered" evidence="13">
    <location>
        <begin position="201"/>
        <end position="252"/>
    </location>
</feature>
<feature type="domain" description="C2H2-type" evidence="14">
    <location>
        <begin position="516"/>
        <end position="547"/>
    </location>
</feature>
<sequence>MAEANLCRLCAVRNDSFVGIYEEEGLKLNLERKIIKCLQIELSLKDVLPKTVCLDCCAKLNQCSDFFDASAEAQVALHMLFREPKEEVTATSSDQNLEPPQEDYLHSPVQESHALEEENYSDEEAELPSEQDHGNTALTNISSGRPEDDQDTGPGSKRKRRVPIRWALELKSGEEASGVELQTSSSNSSYLHLEAARHSIKAKMEAASEERSSSDIVPNVPDTGQTTSPAEAASSVDTVPLEPQGPNPRKRRDGWELYPWMCTDCSQELPSMQALRTHHQAVHNQAPRFMCAQCSKVYTKYYGFVSHVRRHRNHMKFCCEECGKCFSNKKVLESHRATHSDARPFVCTECGKSFRQQSALYVHNRSHMPESVKNRYPCDQCDKRFSTKPNLVTHKRIHTGIRNFTCDQCGKSFIQKGNLDAHLLTHSVDKPHICPICNKGFKTPLQLRKHQTVHTGAKPHQCDVCGRQFRERGTLREHHRIHTGAMPFTCEFCGKSFRFKGILTTHRRQHTGERPYSCLECQHHFTNWPNYNKHMKRRHGINTSHQPDPNKIALANLASAGNSANVGPTNTTPATTTLLVMRQQQEQHQHPHPQHQSQPQTPGTPAEHCQAILGLASDLLDHPTLPTGAPPVQYNHHPVPEPVSCVSSGTMVTHSGVCVSSGEAEPDQHLYQNTTKSIGPTAHFYNPTSSVHVGPYVGATAVPANVLGFYNLPQITGLEGAGPMDILPSVQQR</sequence>
<evidence type="ECO:0000259" key="15">
    <source>
        <dbReference type="PROSITE" id="PS51915"/>
    </source>
</evidence>
<dbReference type="FunFam" id="3.30.160.60:FF:000030">
    <property type="entry name" value="Zinc finger protein 628"/>
    <property type="match status" value="1"/>
</dbReference>
<keyword evidence="17" id="KW-1185">Reference proteome</keyword>
<dbReference type="Pfam" id="PF07776">
    <property type="entry name" value="zf-AD"/>
    <property type="match status" value="1"/>
</dbReference>